<gene>
    <name evidence="3" type="ORF">L8V01_02795</name>
    <name evidence="4" type="ORF">RAE13_06275</name>
</gene>
<dbReference type="AlphaFoldDB" id="A0A9X3M9F0"/>
<evidence type="ECO:0000313" key="4">
    <source>
        <dbReference type="EMBL" id="MDV2424017.1"/>
    </source>
</evidence>
<evidence type="ECO:0000313" key="3">
    <source>
        <dbReference type="EMBL" id="MCZ9306414.1"/>
    </source>
</evidence>
<evidence type="ECO:0008006" key="7">
    <source>
        <dbReference type="Google" id="ProtNLM"/>
    </source>
</evidence>
<dbReference type="RefSeq" id="WP_269945623.1">
    <property type="nucleotide sequence ID" value="NZ_JAKMUU010000001.1"/>
</dbReference>
<evidence type="ECO:0000256" key="1">
    <source>
        <dbReference type="SAM" id="MobiDB-lite"/>
    </source>
</evidence>
<keyword evidence="2" id="KW-0812">Transmembrane</keyword>
<sequence>MSKKLQISAPDEQDLYATALNTINLASKIPFVRVDRNEFLKEQFQESPYLEEILKLGPQAVFSQATLRKHAKKIVASNTTKTAAVSFASGIPSNILMMIPAGAADVVQYFGFAMRMAQQISYLYGEDELFEPNGASGLSDEAKIRVMAYLGGMFGAAGAAALIANTSQKVGAKIGKKVAAKALTKTFWYPVLKKTGTMLGAEVTKKTVEKTITKAVPVLGGAVSGGIAWASFRPMGTRLINVFERQLNGEFDDIDELSPEFADKLEDDPAEPSVIDGEVIDE</sequence>
<keyword evidence="2" id="KW-1133">Transmembrane helix</keyword>
<accession>A0A9X3M9F0</accession>
<protein>
    <recommendedName>
        <fullName evidence="7">Bacteriochlorophyll 4-vinyl reductase</fullName>
    </recommendedName>
</protein>
<name>A0A9X3M9F0_9CORY</name>
<dbReference type="Proteomes" id="UP001185631">
    <property type="component" value="Unassembled WGS sequence"/>
</dbReference>
<keyword evidence="2" id="KW-0472">Membrane</keyword>
<dbReference type="EMBL" id="JAKMUU010000001">
    <property type="protein sequence ID" value="MCZ9306414.1"/>
    <property type="molecule type" value="Genomic_DNA"/>
</dbReference>
<keyword evidence="6" id="KW-1185">Reference proteome</keyword>
<evidence type="ECO:0000313" key="5">
    <source>
        <dbReference type="Proteomes" id="UP001146430"/>
    </source>
</evidence>
<organism evidence="3 5">
    <name type="scientific">Corynebacterium curieae</name>
    <dbReference type="NCBI Taxonomy" id="2913500"/>
    <lineage>
        <taxon>Bacteria</taxon>
        <taxon>Bacillati</taxon>
        <taxon>Actinomycetota</taxon>
        <taxon>Actinomycetes</taxon>
        <taxon>Mycobacteriales</taxon>
        <taxon>Corynebacteriaceae</taxon>
        <taxon>Corynebacterium</taxon>
    </lineage>
</organism>
<comment type="caution">
    <text evidence="3">The sequence shown here is derived from an EMBL/GenBank/DDBJ whole genome shotgun (WGS) entry which is preliminary data.</text>
</comment>
<reference evidence="4 6" key="2">
    <citation type="submission" date="2023-08" db="EMBL/GenBank/DDBJ databases">
        <title>Genomic characterization of the C. tuberculostearicum species complex, a ubiquitous member of the human skin microbiome.</title>
        <authorList>
            <person name="Ahmed N."/>
            <person name="Deming C."/>
            <person name="Conlan S."/>
            <person name="Segre J."/>
        </authorList>
    </citation>
    <scope>NUCLEOTIDE SEQUENCE [LARGE SCALE GENOMIC DNA]</scope>
    <source>
        <strain evidence="4 6">CTNIH19</strain>
    </source>
</reference>
<dbReference type="EMBL" id="JAVBID010000006">
    <property type="protein sequence ID" value="MDV2424017.1"/>
    <property type="molecule type" value="Genomic_DNA"/>
</dbReference>
<feature type="region of interest" description="Disordered" evidence="1">
    <location>
        <begin position="262"/>
        <end position="282"/>
    </location>
</feature>
<evidence type="ECO:0000256" key="2">
    <source>
        <dbReference type="SAM" id="Phobius"/>
    </source>
</evidence>
<proteinExistence type="predicted"/>
<evidence type="ECO:0000313" key="6">
    <source>
        <dbReference type="Proteomes" id="UP001185631"/>
    </source>
</evidence>
<feature type="transmembrane region" description="Helical" evidence="2">
    <location>
        <begin position="146"/>
        <end position="164"/>
    </location>
</feature>
<dbReference type="Proteomes" id="UP001146430">
    <property type="component" value="Unassembled WGS sequence"/>
</dbReference>
<reference evidence="3" key="1">
    <citation type="submission" date="2022-02" db="EMBL/GenBank/DDBJ databases">
        <title>Corynebacterium sp. from urogenital microbiome.</title>
        <authorList>
            <person name="Cappelli E.A."/>
            <person name="Ribeiro T.G."/>
            <person name="Peixe L."/>
        </authorList>
    </citation>
    <scope>NUCLEOTIDE SEQUENCE</scope>
    <source>
        <strain evidence="3">C8Ua_181</strain>
    </source>
</reference>